<evidence type="ECO:0000313" key="3">
    <source>
        <dbReference type="Proteomes" id="UP000315364"/>
    </source>
</evidence>
<dbReference type="Gene3D" id="3.40.50.360">
    <property type="match status" value="1"/>
</dbReference>
<protein>
    <submittedName>
        <fullName evidence="2">NAD(P)H-dependent oxidoreductase</fullName>
    </submittedName>
</protein>
<proteinExistence type="predicted"/>
<dbReference type="SUPFAM" id="SSF52218">
    <property type="entry name" value="Flavoproteins"/>
    <property type="match status" value="1"/>
</dbReference>
<feature type="domain" description="NADPH-dependent FMN reductase-like" evidence="1">
    <location>
        <begin position="5"/>
        <end position="143"/>
    </location>
</feature>
<organism evidence="2 3">
    <name type="scientific">Devosia ginsengisoli</name>
    <dbReference type="NCBI Taxonomy" id="400770"/>
    <lineage>
        <taxon>Bacteria</taxon>
        <taxon>Pseudomonadati</taxon>
        <taxon>Pseudomonadota</taxon>
        <taxon>Alphaproteobacteria</taxon>
        <taxon>Hyphomicrobiales</taxon>
        <taxon>Devosiaceae</taxon>
        <taxon>Devosia</taxon>
    </lineage>
</organism>
<dbReference type="KEGG" id="dea:FPZ08_16495"/>
<sequence length="181" mass="19558">MTTALTLSGSIRTGSRNRILQDHMGRKLTAAGVTVNAISLADFDMPIFNEDLEPDHVPEAAGRLAELWRSHDAVFIATPEYNGGLPPLLVNALAWLSRQRPSPFRHPVIGIGGVSSGKYGTIWALSHLRDSLSKVGGLVAPGLLGIGPDEDVFDENGDFVEPAIIRKVDQLVHDLIHIKRG</sequence>
<dbReference type="AlphaFoldDB" id="A0A5B8LXA7"/>
<evidence type="ECO:0000313" key="2">
    <source>
        <dbReference type="EMBL" id="QDZ12205.1"/>
    </source>
</evidence>
<evidence type="ECO:0000259" key="1">
    <source>
        <dbReference type="Pfam" id="PF03358"/>
    </source>
</evidence>
<gene>
    <name evidence="2" type="ORF">FPZ08_16495</name>
</gene>
<dbReference type="PANTHER" id="PTHR30543">
    <property type="entry name" value="CHROMATE REDUCTASE"/>
    <property type="match status" value="1"/>
</dbReference>
<dbReference type="OrthoDB" id="9812295at2"/>
<keyword evidence="3" id="KW-1185">Reference proteome</keyword>
<dbReference type="GO" id="GO:0005829">
    <property type="term" value="C:cytosol"/>
    <property type="evidence" value="ECO:0007669"/>
    <property type="project" value="TreeGrafter"/>
</dbReference>
<dbReference type="RefSeq" id="WP_146291017.1">
    <property type="nucleotide sequence ID" value="NZ_CP042304.1"/>
</dbReference>
<reference evidence="2 3" key="1">
    <citation type="submission" date="2019-07" db="EMBL/GenBank/DDBJ databases">
        <title>Full genome sequence of Devosia sp. Gsoil 520.</title>
        <authorList>
            <person name="Im W.-T."/>
        </authorList>
    </citation>
    <scope>NUCLEOTIDE SEQUENCE [LARGE SCALE GENOMIC DNA]</scope>
    <source>
        <strain evidence="2 3">Gsoil 520</strain>
    </source>
</reference>
<dbReference type="GO" id="GO:0010181">
    <property type="term" value="F:FMN binding"/>
    <property type="evidence" value="ECO:0007669"/>
    <property type="project" value="TreeGrafter"/>
</dbReference>
<dbReference type="PANTHER" id="PTHR30543:SF21">
    <property type="entry name" value="NAD(P)H-DEPENDENT FMN REDUCTASE LOT6"/>
    <property type="match status" value="1"/>
</dbReference>
<dbReference type="Pfam" id="PF03358">
    <property type="entry name" value="FMN_red"/>
    <property type="match status" value="1"/>
</dbReference>
<dbReference type="InterPro" id="IPR029039">
    <property type="entry name" value="Flavoprotein-like_sf"/>
</dbReference>
<name>A0A5B8LXA7_9HYPH</name>
<dbReference type="InterPro" id="IPR050712">
    <property type="entry name" value="NAD(P)H-dep_reductase"/>
</dbReference>
<dbReference type="EMBL" id="CP042304">
    <property type="protein sequence ID" value="QDZ12205.1"/>
    <property type="molecule type" value="Genomic_DNA"/>
</dbReference>
<dbReference type="GO" id="GO:0016491">
    <property type="term" value="F:oxidoreductase activity"/>
    <property type="evidence" value="ECO:0007669"/>
    <property type="project" value="InterPro"/>
</dbReference>
<dbReference type="InterPro" id="IPR005025">
    <property type="entry name" value="FMN_Rdtase-like_dom"/>
</dbReference>
<dbReference type="Proteomes" id="UP000315364">
    <property type="component" value="Chromosome"/>
</dbReference>
<accession>A0A5B8LXA7</accession>